<evidence type="ECO:0000256" key="4">
    <source>
        <dbReference type="ARBA" id="ARBA00022723"/>
    </source>
</evidence>
<keyword evidence="6 9" id="KW-0378">Hydrolase</keyword>
<evidence type="ECO:0000256" key="2">
    <source>
        <dbReference type="ARBA" id="ARBA00009959"/>
    </source>
</evidence>
<dbReference type="GO" id="GO:0043571">
    <property type="term" value="P:maintenance of CRISPR repeat elements"/>
    <property type="evidence" value="ECO:0007669"/>
    <property type="project" value="UniProtKB-UniRule"/>
</dbReference>
<dbReference type="CDD" id="cd09725">
    <property type="entry name" value="Cas2_I_II_III"/>
    <property type="match status" value="1"/>
</dbReference>
<feature type="binding site" evidence="9">
    <location>
        <position position="8"/>
    </location>
    <ligand>
        <name>Mg(2+)</name>
        <dbReference type="ChEBI" id="CHEBI:18420"/>
        <note>catalytic</note>
    </ligand>
</feature>
<dbReference type="Pfam" id="PF09827">
    <property type="entry name" value="CRISPR_Cas2"/>
    <property type="match status" value="1"/>
</dbReference>
<dbReference type="Proteomes" id="UP000524404">
    <property type="component" value="Unassembled WGS sequence"/>
</dbReference>
<dbReference type="AlphaFoldDB" id="A0A841EMG6"/>
<evidence type="ECO:0000313" key="10">
    <source>
        <dbReference type="EMBL" id="MBB6002609.1"/>
    </source>
</evidence>
<evidence type="ECO:0000256" key="3">
    <source>
        <dbReference type="ARBA" id="ARBA00022722"/>
    </source>
</evidence>
<comment type="cofactor">
    <cofactor evidence="1 9">
        <name>Mg(2+)</name>
        <dbReference type="ChEBI" id="CHEBI:18420"/>
    </cofactor>
</comment>
<keyword evidence="5 9" id="KW-0255">Endonuclease</keyword>
<keyword evidence="11" id="KW-1185">Reference proteome</keyword>
<keyword evidence="3 9" id="KW-0540">Nuclease</keyword>
<sequence>MIAWVLYDIKNDKARTKVAKICKQSGLYRVQFSVFLGTIDRNMKDSLQLQIEDLINEETDSVYIFPMSKNELQETILLGQAFDKKLVSDEVMALFL</sequence>
<accession>A0A841EMG6</accession>
<keyword evidence="8 9" id="KW-0051">Antiviral defense</keyword>
<dbReference type="GO" id="GO:0046872">
    <property type="term" value="F:metal ion binding"/>
    <property type="evidence" value="ECO:0007669"/>
    <property type="project" value="UniProtKB-UniRule"/>
</dbReference>
<evidence type="ECO:0000256" key="5">
    <source>
        <dbReference type="ARBA" id="ARBA00022759"/>
    </source>
</evidence>
<comment type="caution">
    <text evidence="10">The sequence shown here is derived from an EMBL/GenBank/DDBJ whole genome shotgun (WGS) entry which is preliminary data.</text>
</comment>
<dbReference type="PANTHER" id="PTHR34405">
    <property type="entry name" value="CRISPR-ASSOCIATED ENDORIBONUCLEASE CAS2"/>
    <property type="match status" value="1"/>
</dbReference>
<evidence type="ECO:0000313" key="11">
    <source>
        <dbReference type="Proteomes" id="UP000524404"/>
    </source>
</evidence>
<dbReference type="InterPro" id="IPR019199">
    <property type="entry name" value="Virulence_VapD/CRISPR_Cas2"/>
</dbReference>
<organism evidence="10 11">
    <name type="scientific">Arcicella rosea</name>
    <dbReference type="NCBI Taxonomy" id="502909"/>
    <lineage>
        <taxon>Bacteria</taxon>
        <taxon>Pseudomonadati</taxon>
        <taxon>Bacteroidota</taxon>
        <taxon>Cytophagia</taxon>
        <taxon>Cytophagales</taxon>
        <taxon>Flectobacillaceae</taxon>
        <taxon>Arcicella</taxon>
    </lineage>
</organism>
<evidence type="ECO:0000256" key="9">
    <source>
        <dbReference type="HAMAP-Rule" id="MF_01471"/>
    </source>
</evidence>
<evidence type="ECO:0000256" key="7">
    <source>
        <dbReference type="ARBA" id="ARBA00022842"/>
    </source>
</evidence>
<evidence type="ECO:0000256" key="1">
    <source>
        <dbReference type="ARBA" id="ARBA00001946"/>
    </source>
</evidence>
<dbReference type="PANTHER" id="PTHR34405:SF3">
    <property type="entry name" value="CRISPR-ASSOCIATED ENDORIBONUCLEASE CAS2 3"/>
    <property type="match status" value="1"/>
</dbReference>
<keyword evidence="4 9" id="KW-0479">Metal-binding</keyword>
<dbReference type="Gene3D" id="3.30.70.240">
    <property type="match status" value="1"/>
</dbReference>
<evidence type="ECO:0000256" key="6">
    <source>
        <dbReference type="ARBA" id="ARBA00022801"/>
    </source>
</evidence>
<gene>
    <name evidence="9" type="primary">cas2</name>
    <name evidence="10" type="ORF">HNP25_001261</name>
</gene>
<comment type="subunit">
    <text evidence="9">Homodimer, forms a heterotetramer with a Cas1 homodimer.</text>
</comment>
<dbReference type="HAMAP" id="MF_01471">
    <property type="entry name" value="Cas2"/>
    <property type="match status" value="1"/>
</dbReference>
<dbReference type="InterPro" id="IPR021127">
    <property type="entry name" value="CRISPR_associated_Cas2"/>
</dbReference>
<name>A0A841EMG6_9BACT</name>
<reference evidence="10 11" key="1">
    <citation type="submission" date="2020-08" db="EMBL/GenBank/DDBJ databases">
        <title>Functional genomics of gut bacteria from endangered species of beetles.</title>
        <authorList>
            <person name="Carlos-Shanley C."/>
        </authorList>
    </citation>
    <scope>NUCLEOTIDE SEQUENCE [LARGE SCALE GENOMIC DNA]</scope>
    <source>
        <strain evidence="10 11">S00070</strain>
    </source>
</reference>
<dbReference type="GO" id="GO:0004521">
    <property type="term" value="F:RNA endonuclease activity"/>
    <property type="evidence" value="ECO:0007669"/>
    <property type="project" value="InterPro"/>
</dbReference>
<evidence type="ECO:0000256" key="8">
    <source>
        <dbReference type="ARBA" id="ARBA00023118"/>
    </source>
</evidence>
<dbReference type="GO" id="GO:0016787">
    <property type="term" value="F:hydrolase activity"/>
    <property type="evidence" value="ECO:0007669"/>
    <property type="project" value="UniProtKB-KW"/>
</dbReference>
<dbReference type="SUPFAM" id="SSF143430">
    <property type="entry name" value="TTP0101/SSO1404-like"/>
    <property type="match status" value="1"/>
</dbReference>
<comment type="function">
    <text evidence="9">CRISPR (clustered regularly interspaced short palindromic repeat), is an adaptive immune system that provides protection against mobile genetic elements (viruses, transposable elements and conjugative plasmids). CRISPR clusters contain sequences complementary to antecedent mobile elements and target invading nucleic acids. CRISPR clusters are transcribed and processed into CRISPR RNA (crRNA). Functions as a ssRNA-specific endoribonuclease. Involved in the integration of spacer DNA into the CRISPR cassette.</text>
</comment>
<comment type="similarity">
    <text evidence="2 9">Belongs to the CRISPR-associated endoribonuclease Cas2 protein family.</text>
</comment>
<protein>
    <recommendedName>
        <fullName evidence="9">CRISPR-associated endoribonuclease Cas2</fullName>
        <ecNumber evidence="9">3.1.-.-</ecNumber>
    </recommendedName>
</protein>
<dbReference type="GO" id="GO:0051607">
    <property type="term" value="P:defense response to virus"/>
    <property type="evidence" value="ECO:0007669"/>
    <property type="project" value="UniProtKB-UniRule"/>
</dbReference>
<dbReference type="NCBIfam" id="TIGR01573">
    <property type="entry name" value="cas2"/>
    <property type="match status" value="1"/>
</dbReference>
<proteinExistence type="inferred from homology"/>
<dbReference type="EMBL" id="JACHKT010000006">
    <property type="protein sequence ID" value="MBB6002609.1"/>
    <property type="molecule type" value="Genomic_DNA"/>
</dbReference>
<dbReference type="EC" id="3.1.-.-" evidence="9"/>
<dbReference type="RefSeq" id="WP_184131925.1">
    <property type="nucleotide sequence ID" value="NZ_JACHKT010000006.1"/>
</dbReference>
<keyword evidence="7 9" id="KW-0460">Magnesium</keyword>